<dbReference type="InterPro" id="IPR007890">
    <property type="entry name" value="CHASE2"/>
</dbReference>
<feature type="binding site" evidence="9">
    <location>
        <position position="518"/>
    </location>
    <ligand>
        <name>ATP</name>
        <dbReference type="ChEBI" id="CHEBI:30616"/>
    </ligand>
</feature>
<dbReference type="InterPro" id="IPR017441">
    <property type="entry name" value="Protein_kinase_ATP_BS"/>
</dbReference>
<gene>
    <name evidence="12" type="ORF">CK510_09210</name>
</gene>
<evidence type="ECO:0000256" key="6">
    <source>
        <dbReference type="ARBA" id="ARBA00022840"/>
    </source>
</evidence>
<evidence type="ECO:0000256" key="8">
    <source>
        <dbReference type="ARBA" id="ARBA00048679"/>
    </source>
</evidence>
<comment type="caution">
    <text evidence="12">The sequence shown here is derived from an EMBL/GenBank/DDBJ whole genome shotgun (WGS) entry which is preliminary data.</text>
</comment>
<evidence type="ECO:0000256" key="3">
    <source>
        <dbReference type="ARBA" id="ARBA00022679"/>
    </source>
</evidence>
<evidence type="ECO:0000256" key="4">
    <source>
        <dbReference type="ARBA" id="ARBA00022741"/>
    </source>
</evidence>
<dbReference type="CDD" id="cd14014">
    <property type="entry name" value="STKc_PknB_like"/>
    <property type="match status" value="1"/>
</dbReference>
<evidence type="ECO:0000256" key="1">
    <source>
        <dbReference type="ARBA" id="ARBA00012513"/>
    </source>
</evidence>
<keyword evidence="10" id="KW-0812">Transmembrane</keyword>
<reference evidence="12 13" key="1">
    <citation type="submission" date="2017-08" db="EMBL/GenBank/DDBJ databases">
        <title>Draft genome sequence of filamentous cyanobacterium Calothrix elsteri CCALA 953.</title>
        <authorList>
            <person name="Gagunashvili A.N."/>
            <person name="Elster J."/>
            <person name="Andresson O.S."/>
        </authorList>
    </citation>
    <scope>NUCLEOTIDE SEQUENCE [LARGE SCALE GENOMIC DNA]</scope>
    <source>
        <strain evidence="12 13">CCALA 953</strain>
    </source>
</reference>
<dbReference type="AlphaFoldDB" id="A0A2A2TKR6"/>
<sequence length="749" mass="84033">MIRLFKKMRFLNTKLDVKDNHGEISVADRQANDLSVQDVQDNQPKGKLSLLLVASVSVTALITGMRHLQWLESSELAAYDYMVRSRTATTPDNRLLVVKVTEDDIQREGYPLHDATVNKLLAKLESYQPRVIGLNIYRPQQTNFGDGVKNKSDIIGVCKFSSLKDPEIPPPSNFIIDNIGFNDLAPDSDRTIRRALLFADSSDKKCNTSYSFASLLALAYLQKQNIEQDFLPNKDWVLGKTVIPPLRKTDGSYEKMDDGGYQIMLDYRHPDSLVKEVTITDVLNNKVNPNLIKDKLVIIGNTANSTDRGVPTPYSALSNQPFGTPPVFIHAQTVSQILSIVLDGKRQIWYLQDWQEIGWIWLWAVFGGVLALRTRNPMMLLVVGATSIGGLLGICYLLFLQAAWIPIVPPAMALLMTGVSVMAYSTYRTQIETRIIILQVEKQQEAIAQLSALLKENTRISDTSLPSNVIVDTPQRNTGDFLLSGRYEISRVLGSGGFGCTYLAKDTQRPGNPTCVVKQLMPARRDARFMEVARRLFDAEAEILLILGKHIQIPDLLAFFEENQEFYLVQEYVKGKTLNQELSSVKNAKDEAYVIEMLKSVLYVLKFVHEHRVIHRDIKPENIIRNSQDNKLVLIDFGAVKKMQPANTEKTELATVAIGTRGYAAPEQLVGHPRLSSDIFALGMIAIQALTGIQPHALEINPDTGSVEWRNLAQVSDKLAAIIDKMVCYHFSDRYQSAAEVLEELKRID</sequence>
<dbReference type="Pfam" id="PF00069">
    <property type="entry name" value="Pkinase"/>
    <property type="match status" value="1"/>
</dbReference>
<keyword evidence="4 9" id="KW-0547">Nucleotide-binding</keyword>
<feature type="transmembrane region" description="Helical" evidence="10">
    <location>
        <begin position="379"/>
        <end position="399"/>
    </location>
</feature>
<protein>
    <recommendedName>
        <fullName evidence="1">non-specific serine/threonine protein kinase</fullName>
        <ecNumber evidence="1">2.7.11.1</ecNumber>
    </recommendedName>
</protein>
<evidence type="ECO:0000259" key="11">
    <source>
        <dbReference type="PROSITE" id="PS50011"/>
    </source>
</evidence>
<dbReference type="Pfam" id="PF05226">
    <property type="entry name" value="CHASE2"/>
    <property type="match status" value="1"/>
</dbReference>
<dbReference type="InterPro" id="IPR000719">
    <property type="entry name" value="Prot_kinase_dom"/>
</dbReference>
<evidence type="ECO:0000313" key="13">
    <source>
        <dbReference type="Proteomes" id="UP000218238"/>
    </source>
</evidence>
<organism evidence="12 13">
    <name type="scientific">Brunnivagina elsteri CCALA 953</name>
    <dbReference type="NCBI Taxonomy" id="987040"/>
    <lineage>
        <taxon>Bacteria</taxon>
        <taxon>Bacillati</taxon>
        <taxon>Cyanobacteriota</taxon>
        <taxon>Cyanophyceae</taxon>
        <taxon>Nostocales</taxon>
        <taxon>Calotrichaceae</taxon>
        <taxon>Brunnivagina</taxon>
    </lineage>
</organism>
<evidence type="ECO:0000256" key="5">
    <source>
        <dbReference type="ARBA" id="ARBA00022777"/>
    </source>
</evidence>
<dbReference type="Proteomes" id="UP000218238">
    <property type="component" value="Unassembled WGS sequence"/>
</dbReference>
<keyword evidence="5 12" id="KW-0418">Kinase</keyword>
<dbReference type="PANTHER" id="PTHR24363:SF0">
    <property type="entry name" value="SERINE_THREONINE KINASE LIKE DOMAIN CONTAINING 1"/>
    <property type="match status" value="1"/>
</dbReference>
<dbReference type="SUPFAM" id="SSF56112">
    <property type="entry name" value="Protein kinase-like (PK-like)"/>
    <property type="match status" value="1"/>
</dbReference>
<dbReference type="SMART" id="SM01080">
    <property type="entry name" value="CHASE2"/>
    <property type="match status" value="1"/>
</dbReference>
<keyword evidence="10" id="KW-0472">Membrane</keyword>
<name>A0A2A2TKR6_9CYAN</name>
<proteinExistence type="predicted"/>
<dbReference type="InterPro" id="IPR011009">
    <property type="entry name" value="Kinase-like_dom_sf"/>
</dbReference>
<evidence type="ECO:0000256" key="9">
    <source>
        <dbReference type="PROSITE-ProRule" id="PRU10141"/>
    </source>
</evidence>
<comment type="catalytic activity">
    <reaction evidence="8">
        <text>L-seryl-[protein] + ATP = O-phospho-L-seryl-[protein] + ADP + H(+)</text>
        <dbReference type="Rhea" id="RHEA:17989"/>
        <dbReference type="Rhea" id="RHEA-COMP:9863"/>
        <dbReference type="Rhea" id="RHEA-COMP:11604"/>
        <dbReference type="ChEBI" id="CHEBI:15378"/>
        <dbReference type="ChEBI" id="CHEBI:29999"/>
        <dbReference type="ChEBI" id="CHEBI:30616"/>
        <dbReference type="ChEBI" id="CHEBI:83421"/>
        <dbReference type="ChEBI" id="CHEBI:456216"/>
        <dbReference type="EC" id="2.7.11.1"/>
    </reaction>
</comment>
<feature type="domain" description="Protein kinase" evidence="11">
    <location>
        <begin position="487"/>
        <end position="749"/>
    </location>
</feature>
<dbReference type="GO" id="GO:0005524">
    <property type="term" value="F:ATP binding"/>
    <property type="evidence" value="ECO:0007669"/>
    <property type="project" value="UniProtKB-UniRule"/>
</dbReference>
<keyword evidence="10" id="KW-1133">Transmembrane helix</keyword>
<evidence type="ECO:0000313" key="12">
    <source>
        <dbReference type="EMBL" id="PAX57177.1"/>
    </source>
</evidence>
<dbReference type="PROSITE" id="PS00107">
    <property type="entry name" value="PROTEIN_KINASE_ATP"/>
    <property type="match status" value="1"/>
</dbReference>
<dbReference type="EMBL" id="NTFS01000073">
    <property type="protein sequence ID" value="PAX57177.1"/>
    <property type="molecule type" value="Genomic_DNA"/>
</dbReference>
<evidence type="ECO:0000256" key="2">
    <source>
        <dbReference type="ARBA" id="ARBA00022527"/>
    </source>
</evidence>
<keyword evidence="13" id="KW-1185">Reference proteome</keyword>
<keyword evidence="3" id="KW-0808">Transferase</keyword>
<dbReference type="Gene3D" id="3.30.200.20">
    <property type="entry name" value="Phosphorylase Kinase, domain 1"/>
    <property type="match status" value="1"/>
</dbReference>
<dbReference type="OrthoDB" id="440474at2"/>
<keyword evidence="2 12" id="KW-0723">Serine/threonine-protein kinase</keyword>
<dbReference type="RefSeq" id="WP_095721421.1">
    <property type="nucleotide sequence ID" value="NZ_NTFS01000073.1"/>
</dbReference>
<evidence type="ECO:0000256" key="10">
    <source>
        <dbReference type="SAM" id="Phobius"/>
    </source>
</evidence>
<evidence type="ECO:0000256" key="7">
    <source>
        <dbReference type="ARBA" id="ARBA00047899"/>
    </source>
</evidence>
<comment type="catalytic activity">
    <reaction evidence="7">
        <text>L-threonyl-[protein] + ATP = O-phospho-L-threonyl-[protein] + ADP + H(+)</text>
        <dbReference type="Rhea" id="RHEA:46608"/>
        <dbReference type="Rhea" id="RHEA-COMP:11060"/>
        <dbReference type="Rhea" id="RHEA-COMP:11605"/>
        <dbReference type="ChEBI" id="CHEBI:15378"/>
        <dbReference type="ChEBI" id="CHEBI:30013"/>
        <dbReference type="ChEBI" id="CHEBI:30616"/>
        <dbReference type="ChEBI" id="CHEBI:61977"/>
        <dbReference type="ChEBI" id="CHEBI:456216"/>
        <dbReference type="EC" id="2.7.11.1"/>
    </reaction>
</comment>
<dbReference type="Gene3D" id="1.10.510.10">
    <property type="entry name" value="Transferase(Phosphotransferase) domain 1"/>
    <property type="match status" value="1"/>
</dbReference>
<dbReference type="PROSITE" id="PS50011">
    <property type="entry name" value="PROTEIN_KINASE_DOM"/>
    <property type="match status" value="1"/>
</dbReference>
<feature type="transmembrane region" description="Helical" evidence="10">
    <location>
        <begin position="405"/>
        <end position="424"/>
    </location>
</feature>
<keyword evidence="6 9" id="KW-0067">ATP-binding</keyword>
<dbReference type="SMART" id="SM00220">
    <property type="entry name" value="S_TKc"/>
    <property type="match status" value="1"/>
</dbReference>
<dbReference type="EC" id="2.7.11.1" evidence="1"/>
<dbReference type="PANTHER" id="PTHR24363">
    <property type="entry name" value="SERINE/THREONINE PROTEIN KINASE"/>
    <property type="match status" value="1"/>
</dbReference>
<accession>A0A2A2TKR6</accession>
<dbReference type="GO" id="GO:0004674">
    <property type="term" value="F:protein serine/threonine kinase activity"/>
    <property type="evidence" value="ECO:0007669"/>
    <property type="project" value="UniProtKB-KW"/>
</dbReference>